<evidence type="ECO:0000259" key="4">
    <source>
        <dbReference type="Pfam" id="PF13439"/>
    </source>
</evidence>
<feature type="domain" description="Glycosyltransferase subfamily 4-like N-terminal" evidence="4">
    <location>
        <begin position="17"/>
        <end position="163"/>
    </location>
</feature>
<evidence type="ECO:0000256" key="1">
    <source>
        <dbReference type="ARBA" id="ARBA00022676"/>
    </source>
</evidence>
<sequence>MKICFLLPSAYGMRGDTRAVINLATELATRHEVQIVSVRRVREAPFFPIDGKVSVRWLVDARPGVRHLLPRGQMRTEMALWRTLRGLRADVLVTTRASLGVQAARHVPRDIVRLAREWARPSIPGAVRRFYPKLDAVVASTETTKDEFLRLLDGAGPPVEIIPDALPRGPWPRSRMDNRIVSAGGRWLPGKAFDTLIRAFAIVADKRPDWRLRLYGGGPEEKRLRALVGDLGLHNNVYFMGTTPDLQGEFAKASIVAVTSHAESPGMTVIEALACGVPVVGFEGTRGPGEFVTAGRDSVLVSRGEQELQAYAAALLALIDDGRRRMVLAAGAREAAAAHEASVVAGRWEEMFERLRAR</sequence>
<comment type="caution">
    <text evidence="5">The sequence shown here is derived from an EMBL/GenBank/DDBJ whole genome shotgun (WGS) entry which is preliminary data.</text>
</comment>
<evidence type="ECO:0000259" key="3">
    <source>
        <dbReference type="Pfam" id="PF00534"/>
    </source>
</evidence>
<dbReference type="RefSeq" id="WP_380748678.1">
    <property type="nucleotide sequence ID" value="NZ_JBHSRF010000007.1"/>
</dbReference>
<organism evidence="5 6">
    <name type="scientific">Sphaerisporangium aureirubrum</name>
    <dbReference type="NCBI Taxonomy" id="1544736"/>
    <lineage>
        <taxon>Bacteria</taxon>
        <taxon>Bacillati</taxon>
        <taxon>Actinomycetota</taxon>
        <taxon>Actinomycetes</taxon>
        <taxon>Streptosporangiales</taxon>
        <taxon>Streptosporangiaceae</taxon>
        <taxon>Sphaerisporangium</taxon>
    </lineage>
</organism>
<gene>
    <name evidence="5" type="ORF">ACFP1K_08310</name>
</gene>
<evidence type="ECO:0000313" key="5">
    <source>
        <dbReference type="EMBL" id="MFC6081158.1"/>
    </source>
</evidence>
<dbReference type="GO" id="GO:0016757">
    <property type="term" value="F:glycosyltransferase activity"/>
    <property type="evidence" value="ECO:0007669"/>
    <property type="project" value="UniProtKB-KW"/>
</dbReference>
<feature type="domain" description="Glycosyl transferase family 1" evidence="3">
    <location>
        <begin position="177"/>
        <end position="334"/>
    </location>
</feature>
<proteinExistence type="predicted"/>
<name>A0ABW1NDV4_9ACTN</name>
<accession>A0ABW1NDV4</accession>
<keyword evidence="6" id="KW-1185">Reference proteome</keyword>
<evidence type="ECO:0000313" key="6">
    <source>
        <dbReference type="Proteomes" id="UP001596137"/>
    </source>
</evidence>
<dbReference type="InterPro" id="IPR028098">
    <property type="entry name" value="Glyco_trans_4-like_N"/>
</dbReference>
<reference evidence="6" key="1">
    <citation type="journal article" date="2019" name="Int. J. Syst. Evol. Microbiol.">
        <title>The Global Catalogue of Microorganisms (GCM) 10K type strain sequencing project: providing services to taxonomists for standard genome sequencing and annotation.</title>
        <authorList>
            <consortium name="The Broad Institute Genomics Platform"/>
            <consortium name="The Broad Institute Genome Sequencing Center for Infectious Disease"/>
            <person name="Wu L."/>
            <person name="Ma J."/>
        </authorList>
    </citation>
    <scope>NUCLEOTIDE SEQUENCE [LARGE SCALE GENOMIC DNA]</scope>
    <source>
        <strain evidence="6">JCM 30346</strain>
    </source>
</reference>
<dbReference type="PANTHER" id="PTHR12526">
    <property type="entry name" value="GLYCOSYLTRANSFERASE"/>
    <property type="match status" value="1"/>
</dbReference>
<dbReference type="SUPFAM" id="SSF53756">
    <property type="entry name" value="UDP-Glycosyltransferase/glycogen phosphorylase"/>
    <property type="match status" value="1"/>
</dbReference>
<keyword evidence="1 5" id="KW-0328">Glycosyltransferase</keyword>
<keyword evidence="2 5" id="KW-0808">Transferase</keyword>
<dbReference type="Proteomes" id="UP001596137">
    <property type="component" value="Unassembled WGS sequence"/>
</dbReference>
<dbReference type="Pfam" id="PF13439">
    <property type="entry name" value="Glyco_transf_4"/>
    <property type="match status" value="1"/>
</dbReference>
<dbReference type="EC" id="2.4.-.-" evidence="5"/>
<dbReference type="Gene3D" id="3.40.50.2000">
    <property type="entry name" value="Glycogen Phosphorylase B"/>
    <property type="match status" value="2"/>
</dbReference>
<dbReference type="Pfam" id="PF00534">
    <property type="entry name" value="Glycos_transf_1"/>
    <property type="match status" value="1"/>
</dbReference>
<protein>
    <submittedName>
        <fullName evidence="5">Glycosyltransferase</fullName>
        <ecNumber evidence="5">2.4.-.-</ecNumber>
    </submittedName>
</protein>
<dbReference type="PANTHER" id="PTHR12526:SF627">
    <property type="entry name" value="D-RHAMNOSYLTRANSFERASE WBPZ"/>
    <property type="match status" value="1"/>
</dbReference>
<dbReference type="InterPro" id="IPR001296">
    <property type="entry name" value="Glyco_trans_1"/>
</dbReference>
<dbReference type="EMBL" id="JBHSRF010000007">
    <property type="protein sequence ID" value="MFC6081158.1"/>
    <property type="molecule type" value="Genomic_DNA"/>
</dbReference>
<evidence type="ECO:0000256" key="2">
    <source>
        <dbReference type="ARBA" id="ARBA00022679"/>
    </source>
</evidence>